<reference evidence="2" key="1">
    <citation type="journal article" date="2015" name="Nature">
        <title>Complex archaea that bridge the gap between prokaryotes and eukaryotes.</title>
        <authorList>
            <person name="Spang A."/>
            <person name="Saw J.H."/>
            <person name="Jorgensen S.L."/>
            <person name="Zaremba-Niedzwiedzka K."/>
            <person name="Martijn J."/>
            <person name="Lind A.E."/>
            <person name="van Eijk R."/>
            <person name="Schleper C."/>
            <person name="Guy L."/>
            <person name="Ettema T.J."/>
        </authorList>
    </citation>
    <scope>NUCLEOTIDE SEQUENCE</scope>
</reference>
<proteinExistence type="predicted"/>
<dbReference type="EMBL" id="LAZR01070191">
    <property type="protein sequence ID" value="KKK44312.1"/>
    <property type="molecule type" value="Genomic_DNA"/>
</dbReference>
<sequence>AEPTSSPAPDPSPEAEDVARDQSYTLAEGEFIDSKPVQGAAGQALRDFPGDGSLAAFVARSDAVIVGEVVEIVDLFISTSSAPPNWPVAEVENPPWSTYRVRVDQWVKGSGSAEILVGRFGGITPSGPYFLDGDFLLEPDRSYVLILLNKPALAPGPGQYTAYTSGRGGFEVTDGFVHVLNHPLTQDLQEQYGGMPLADFMQLLEGLIAPP</sequence>
<dbReference type="AlphaFoldDB" id="A0A0F8VIU5"/>
<accession>A0A0F8VIU5</accession>
<gene>
    <name evidence="2" type="ORF">LCGC14_3167330</name>
</gene>
<name>A0A0F8VIU5_9ZZZZ</name>
<feature type="compositionally biased region" description="Pro residues" evidence="1">
    <location>
        <begin position="1"/>
        <end position="12"/>
    </location>
</feature>
<protein>
    <submittedName>
        <fullName evidence="2">Uncharacterized protein</fullName>
    </submittedName>
</protein>
<feature type="region of interest" description="Disordered" evidence="1">
    <location>
        <begin position="1"/>
        <end position="20"/>
    </location>
</feature>
<feature type="non-terminal residue" evidence="2">
    <location>
        <position position="1"/>
    </location>
</feature>
<evidence type="ECO:0000256" key="1">
    <source>
        <dbReference type="SAM" id="MobiDB-lite"/>
    </source>
</evidence>
<organism evidence="2">
    <name type="scientific">marine sediment metagenome</name>
    <dbReference type="NCBI Taxonomy" id="412755"/>
    <lineage>
        <taxon>unclassified sequences</taxon>
        <taxon>metagenomes</taxon>
        <taxon>ecological metagenomes</taxon>
    </lineage>
</organism>
<comment type="caution">
    <text evidence="2">The sequence shown here is derived from an EMBL/GenBank/DDBJ whole genome shotgun (WGS) entry which is preliminary data.</text>
</comment>
<evidence type="ECO:0000313" key="2">
    <source>
        <dbReference type="EMBL" id="KKK44312.1"/>
    </source>
</evidence>